<keyword evidence="2" id="KW-1185">Reference proteome</keyword>
<reference evidence="1 2" key="1">
    <citation type="journal article" date="2022" name="New Phytol.">
        <title>Ecological generalism drives hyperdiversity of secondary metabolite gene clusters in xylarialean endophytes.</title>
        <authorList>
            <person name="Franco M.E.E."/>
            <person name="Wisecaver J.H."/>
            <person name="Arnold A.E."/>
            <person name="Ju Y.M."/>
            <person name="Slot J.C."/>
            <person name="Ahrendt S."/>
            <person name="Moore L.P."/>
            <person name="Eastman K.E."/>
            <person name="Scott K."/>
            <person name="Konkel Z."/>
            <person name="Mondo S.J."/>
            <person name="Kuo A."/>
            <person name="Hayes R.D."/>
            <person name="Haridas S."/>
            <person name="Andreopoulos B."/>
            <person name="Riley R."/>
            <person name="LaButti K."/>
            <person name="Pangilinan J."/>
            <person name="Lipzen A."/>
            <person name="Amirebrahimi M."/>
            <person name="Yan J."/>
            <person name="Adam C."/>
            <person name="Keymanesh K."/>
            <person name="Ng V."/>
            <person name="Louie K."/>
            <person name="Northen T."/>
            <person name="Drula E."/>
            <person name="Henrissat B."/>
            <person name="Hsieh H.M."/>
            <person name="Youens-Clark K."/>
            <person name="Lutzoni F."/>
            <person name="Miadlikowska J."/>
            <person name="Eastwood D.C."/>
            <person name="Hamelin R.C."/>
            <person name="Grigoriev I.V."/>
            <person name="U'Ren J.M."/>
        </authorList>
    </citation>
    <scope>NUCLEOTIDE SEQUENCE [LARGE SCALE GENOMIC DNA]</scope>
    <source>
        <strain evidence="1 2">CBS 119005</strain>
    </source>
</reference>
<dbReference type="EMBL" id="MU393450">
    <property type="protein sequence ID" value="KAI4867143.1"/>
    <property type="molecule type" value="Genomic_DNA"/>
</dbReference>
<evidence type="ECO:0000313" key="1">
    <source>
        <dbReference type="EMBL" id="KAI4867143.1"/>
    </source>
</evidence>
<dbReference type="Proteomes" id="UP001497700">
    <property type="component" value="Unassembled WGS sequence"/>
</dbReference>
<accession>A0ACB9Z6B4</accession>
<organism evidence="1 2">
    <name type="scientific">Hypoxylon rubiginosum</name>
    <dbReference type="NCBI Taxonomy" id="110542"/>
    <lineage>
        <taxon>Eukaryota</taxon>
        <taxon>Fungi</taxon>
        <taxon>Dikarya</taxon>
        <taxon>Ascomycota</taxon>
        <taxon>Pezizomycotina</taxon>
        <taxon>Sordariomycetes</taxon>
        <taxon>Xylariomycetidae</taxon>
        <taxon>Xylariales</taxon>
        <taxon>Hypoxylaceae</taxon>
        <taxon>Hypoxylon</taxon>
    </lineage>
</organism>
<evidence type="ECO:0000313" key="2">
    <source>
        <dbReference type="Proteomes" id="UP001497700"/>
    </source>
</evidence>
<name>A0ACB9Z6B4_9PEZI</name>
<comment type="caution">
    <text evidence="1">The sequence shown here is derived from an EMBL/GenBank/DDBJ whole genome shotgun (WGS) entry which is preliminary data.</text>
</comment>
<sequence>MSVRRRDIAEDIAVISLLIFVISLIIWVHYASPFLTVGTPSNTESRILTVGVTIGATITTAFIGSQIQSGLIRGLENRLRKIGNEPYMIRDPANKTDDDDRHIIMKSAEKDWRSILNIDGFWEKIINYRISIIFPLCSLITTSIVTSLTPTLSTMIVPYDVVIPDASFGYYSGELNRSCFGLCEAPCNESFRSTYSWALNNGSFFYAAKDGSLCPLTLMMQMAQGINTGNTSDNVYSQAGVAVERNATGAPNVLFSGSSFRNISSAYGNALISTTQCVPVMTKNPVRCEVGGNVTITLPNIITAVTNDRTAFGELWPGNRTNSASVERDLSKDSAMVSGMAMAPWPGAEHIGKIELNFAAVNDPAGQVPFASYLAGAINDPDEPEYRTGSSTYSVTCVVNPHSVFEYRSVTLDLRAQDKAKDSNLAQYMSASQPCTPVNPTISNKLFAAAGTSSHLLVYEHSMLDGYIPTLIGLSGFHRKPPYAFPDSTNAFEDVLGLVSGLAVSMVSVSGGTVSASALEGQGGNSTALIEVTRLGSDSGEALWLLIPPICSLVVLLTLSFMSFRRNWTPGGRDFHGTAEQRPERYAAESLYQIITLGITAAKIYPKIAEAHA</sequence>
<protein>
    <submittedName>
        <fullName evidence="1">Uncharacterized protein</fullName>
    </submittedName>
</protein>
<proteinExistence type="predicted"/>
<gene>
    <name evidence="1" type="ORF">F4820DRAFT_224952</name>
</gene>